<proteinExistence type="predicted"/>
<gene>
    <name evidence="1" type="ORF">Gilli_3279</name>
</gene>
<organism evidence="1 2">
    <name type="scientific">Gillisia limnaea (strain DSM 15749 / LMG 21470 / R-8282)</name>
    <dbReference type="NCBI Taxonomy" id="865937"/>
    <lineage>
        <taxon>Bacteria</taxon>
        <taxon>Pseudomonadati</taxon>
        <taxon>Bacteroidota</taxon>
        <taxon>Flavobacteriia</taxon>
        <taxon>Flavobacteriales</taxon>
        <taxon>Flavobacteriaceae</taxon>
        <taxon>Gillisia</taxon>
    </lineage>
</organism>
<sequence length="43" mass="4915">MITYCIIVCNQMFSKLVNNVRPITHSSEELMQKRVSLANSDTV</sequence>
<protein>
    <submittedName>
        <fullName evidence="1">Uncharacterized protein</fullName>
    </submittedName>
</protein>
<dbReference type="HOGENOM" id="CLU_3234161_0_0_10"/>
<reference evidence="2" key="1">
    <citation type="journal article" date="2012" name="Stand. Genomic Sci.">
        <title>Genome sequence of the Antarctic rhodopsins-containing flavobacterium Gillisia limnaea type strain (R-8282(T)).</title>
        <authorList>
            <person name="Riedel T."/>
            <person name="Held B."/>
            <person name="Nolan M."/>
            <person name="Lucas S."/>
            <person name="Lapidus A."/>
            <person name="Tice H."/>
            <person name="Del Rio T.G."/>
            <person name="Cheng J.F."/>
            <person name="Han C."/>
            <person name="Tapia R."/>
            <person name="Goodwin L.A."/>
            <person name="Pitluck S."/>
            <person name="Liolios K."/>
            <person name="Mavromatis K."/>
            <person name="Pagani I."/>
            <person name="Ivanova N."/>
            <person name="Mikhailova N."/>
            <person name="Pati A."/>
            <person name="Chen A."/>
            <person name="Palaniappan K."/>
            <person name="Land M."/>
            <person name="Rohde M."/>
            <person name="Tindall B.J."/>
            <person name="Detter J.C."/>
            <person name="Goker M."/>
            <person name="Bristow J."/>
            <person name="Eisen J.A."/>
            <person name="Markowitz V."/>
            <person name="Hugenholtz P."/>
            <person name="Kyrpides N.C."/>
            <person name="Klenk H.P."/>
            <person name="Woyke T."/>
        </authorList>
    </citation>
    <scope>NUCLEOTIDE SEQUENCE [LARGE SCALE GENOMIC DNA]</scope>
    <source>
        <strain evidence="2">DSM 15749 / LMG 21470 / R-8282</strain>
    </source>
</reference>
<accession>H2BUK7</accession>
<keyword evidence="2" id="KW-1185">Reference proteome</keyword>
<evidence type="ECO:0000313" key="1">
    <source>
        <dbReference type="EMBL" id="EHQ03885.1"/>
    </source>
</evidence>
<dbReference type="EMBL" id="JH594606">
    <property type="protein sequence ID" value="EHQ03885.1"/>
    <property type="molecule type" value="Genomic_DNA"/>
</dbReference>
<evidence type="ECO:0000313" key="2">
    <source>
        <dbReference type="Proteomes" id="UP000003844"/>
    </source>
</evidence>
<dbReference type="AlphaFoldDB" id="H2BUK7"/>
<dbReference type="Proteomes" id="UP000003844">
    <property type="component" value="Unassembled WGS sequence"/>
</dbReference>
<name>H2BUK7_GILLR</name>
<dbReference type="STRING" id="865937.Gilli_3279"/>